<keyword evidence="2" id="KW-0677">Repeat</keyword>
<dbReference type="Gene3D" id="2.130.10.10">
    <property type="entry name" value="YVTN repeat-like/Quinoprotein amine dehydrogenase"/>
    <property type="match status" value="1"/>
</dbReference>
<evidence type="ECO:0000256" key="3">
    <source>
        <dbReference type="ARBA" id="ARBA00025740"/>
    </source>
</evidence>
<comment type="similarity">
    <text evidence="3">Belongs to the WD repeat PROPPIN family.</text>
</comment>
<accession>A0A1V0SEE2</accession>
<protein>
    <submittedName>
        <fullName evidence="4">WD repeat protein</fullName>
    </submittedName>
</protein>
<proteinExistence type="inferred from homology"/>
<dbReference type="PANTHER" id="PTHR11227">
    <property type="entry name" value="WD-REPEAT PROTEIN INTERACTING WITH PHOSPHOINOSIDES WIPI -RELATED"/>
    <property type="match status" value="1"/>
</dbReference>
<evidence type="ECO:0000313" key="4">
    <source>
        <dbReference type="EMBL" id="ARF10085.1"/>
    </source>
</evidence>
<dbReference type="InterPro" id="IPR048720">
    <property type="entry name" value="PROPPIN"/>
</dbReference>
<dbReference type="InterPro" id="IPR001680">
    <property type="entry name" value="WD40_rpt"/>
</dbReference>
<evidence type="ECO:0000256" key="1">
    <source>
        <dbReference type="ARBA" id="ARBA00022574"/>
    </source>
</evidence>
<dbReference type="EMBL" id="KY684096">
    <property type="protein sequence ID" value="ARF10085.1"/>
    <property type="molecule type" value="Genomic_DNA"/>
</dbReference>
<organism evidence="4">
    <name type="scientific">Indivirus ILV1</name>
    <dbReference type="NCBI Taxonomy" id="1977633"/>
    <lineage>
        <taxon>Viruses</taxon>
        <taxon>Varidnaviria</taxon>
        <taxon>Bamfordvirae</taxon>
        <taxon>Nucleocytoviricota</taxon>
        <taxon>Megaviricetes</taxon>
        <taxon>Imitervirales</taxon>
        <taxon>Mimiviridae</taxon>
        <taxon>Klosneuvirinae</taxon>
        <taxon>Indivirus</taxon>
    </lineage>
</organism>
<dbReference type="SUPFAM" id="SSF50978">
    <property type="entry name" value="WD40 repeat-like"/>
    <property type="match status" value="1"/>
</dbReference>
<dbReference type="Pfam" id="PF21032">
    <property type="entry name" value="PROPPIN"/>
    <property type="match status" value="1"/>
</dbReference>
<keyword evidence="1" id="KW-0853">WD repeat</keyword>
<gene>
    <name evidence="4" type="ORF">Indivirus_12_13</name>
</gene>
<dbReference type="InterPro" id="IPR015943">
    <property type="entry name" value="WD40/YVTN_repeat-like_dom_sf"/>
</dbReference>
<sequence>MSINHISYNSIVKHLTCCTNYGYIVYTLEPNLEKKLYVELDGGVGLMKMHEKTNIIIIVGGGEHPFKSKDTVMLWDQNKKQGIMEVDMREPIKNILIVKEKIITVVEKKICIFDWAGTLLSTKATYSNDKGLCVISKDLEVIVTVGTKKGEVAIWKHMKDIYKTIDAHTTNLEAIAVSTNGKYVATASETGTLIKVFNTETCNLEYEFRRGAKSTQIHDIAFNSDATILACCSGNGTVHLFELYNDPNETKNNKSVLSGLKDFLPKYFGSEWGFRQINLNNTSKAICAFDDNNCLHITTYDGTYYRINGHNKEYDQVEQGQLHINNK</sequence>
<dbReference type="InterPro" id="IPR036322">
    <property type="entry name" value="WD40_repeat_dom_sf"/>
</dbReference>
<dbReference type="SMART" id="SM00320">
    <property type="entry name" value="WD40"/>
    <property type="match status" value="2"/>
</dbReference>
<evidence type="ECO:0000256" key="2">
    <source>
        <dbReference type="ARBA" id="ARBA00022737"/>
    </source>
</evidence>
<name>A0A1V0SEE2_9VIRU</name>
<reference evidence="4" key="1">
    <citation type="journal article" date="2017" name="Science">
        <title>Giant viruses with an expanded complement of translation system components.</title>
        <authorList>
            <person name="Schulz F."/>
            <person name="Yutin N."/>
            <person name="Ivanova N.N."/>
            <person name="Ortega D.R."/>
            <person name="Lee T.K."/>
            <person name="Vierheilig J."/>
            <person name="Daims H."/>
            <person name="Horn M."/>
            <person name="Wagner M."/>
            <person name="Jensen G.J."/>
            <person name="Kyrpides N.C."/>
            <person name="Koonin E.V."/>
            <person name="Woyke T."/>
        </authorList>
    </citation>
    <scope>NUCLEOTIDE SEQUENCE</scope>
    <source>
        <strain evidence="4">ILV1</strain>
    </source>
</reference>